<keyword evidence="8" id="KW-0547">Nucleotide-binding</keyword>
<dbReference type="PRINTS" id="PR00344">
    <property type="entry name" value="BCTRLSENSOR"/>
</dbReference>
<protein>
    <recommendedName>
        <fullName evidence="14">Sensor histidine kinase MtrB</fullName>
        <ecNumber evidence="3">2.7.13.3</ecNumber>
    </recommendedName>
</protein>
<evidence type="ECO:0000256" key="9">
    <source>
        <dbReference type="ARBA" id="ARBA00022777"/>
    </source>
</evidence>
<dbReference type="Proteomes" id="UP000053941">
    <property type="component" value="Unassembled WGS sequence"/>
</dbReference>
<dbReference type="InterPro" id="IPR050736">
    <property type="entry name" value="Sensor_HK_Regulatory"/>
</dbReference>
<dbReference type="NCBIfam" id="NF040691">
    <property type="entry name" value="MtrAB_MtrB"/>
    <property type="match status" value="1"/>
</dbReference>
<sequence>MKISEYFRTSLFRKVFSVSSIISIALIYFLGSNLYNRISDGIIEEKISAAISEGEAAIQYADYRFLIGSLNNNTNYKTIVDEIVKSTNVSAKASGREIALLSTSGKRVAGIPSRSTSNFLEPSSIPRELRKLVIGDDEIHWQRTNLQYFNGESVAGVAVGHRIDIKPVGRYEMYVLFDFASQQQTIDLIGRSMWGTGLLLMALIMVIASVVLRQVIKPVRYAAEVAEQLSSGDLLKRMQVKGSDEVARLGTAFNNMADTLAKQITRLENLSRLQQRFVSDVSHELRTPLTTIRMASDLIYAAREGFDPTIARSAELLLSQIDRFEELLTDLLEVGRFDAQVATLSLSRIDITKLVNRCVEDLAMDAKQRDVKIRIDAPQEVLLIDGDSRRIERIMRNLLGNAIDHAEGNPVDLTIKDSQSAVSIAVRDYGVGIATHHLERVFDRFWRADPSRSRIRGGTGLGLSIAREDANLHGGEIQLWSELGAGSQFVLTLPLTQDQPIIEVPIGELPTY</sequence>
<keyword evidence="11 15" id="KW-1133">Transmembrane helix</keyword>
<organism evidence="18 19">
    <name type="scientific">Actinobacteria bacterium BACL2 MAG-120802-bin41</name>
    <dbReference type="NCBI Taxonomy" id="1655568"/>
    <lineage>
        <taxon>Bacteria</taxon>
        <taxon>Bacillati</taxon>
        <taxon>Actinomycetota</taxon>
        <taxon>Actinomycetes</taxon>
        <taxon>Actinomycetes incertae sedis</taxon>
        <taxon>ac1 cluster</taxon>
    </lineage>
</organism>
<keyword evidence="6" id="KW-0808">Transferase</keyword>
<dbReference type="SMART" id="SM00388">
    <property type="entry name" value="HisKA"/>
    <property type="match status" value="1"/>
</dbReference>
<dbReference type="Pfam" id="PF02518">
    <property type="entry name" value="HATPase_c"/>
    <property type="match status" value="1"/>
</dbReference>
<keyword evidence="12" id="KW-0902">Two-component regulatory system</keyword>
<evidence type="ECO:0000259" key="17">
    <source>
        <dbReference type="PROSITE" id="PS50885"/>
    </source>
</evidence>
<dbReference type="InterPro" id="IPR005467">
    <property type="entry name" value="His_kinase_dom"/>
</dbReference>
<evidence type="ECO:0000256" key="15">
    <source>
        <dbReference type="SAM" id="Phobius"/>
    </source>
</evidence>
<comment type="caution">
    <text evidence="18">The sequence shown here is derived from an EMBL/GenBank/DDBJ whole genome shotgun (WGS) entry which is preliminary data.</text>
</comment>
<dbReference type="SMART" id="SM00387">
    <property type="entry name" value="HATPase_c"/>
    <property type="match status" value="1"/>
</dbReference>
<dbReference type="InterPro" id="IPR036097">
    <property type="entry name" value="HisK_dim/P_sf"/>
</dbReference>
<dbReference type="SUPFAM" id="SSF47384">
    <property type="entry name" value="Homodimeric domain of signal transducing histidine kinase"/>
    <property type="match status" value="1"/>
</dbReference>
<evidence type="ECO:0000259" key="16">
    <source>
        <dbReference type="PROSITE" id="PS50109"/>
    </source>
</evidence>
<evidence type="ECO:0000256" key="1">
    <source>
        <dbReference type="ARBA" id="ARBA00000085"/>
    </source>
</evidence>
<keyword evidence="10" id="KW-0067">ATP-binding</keyword>
<dbReference type="InterPro" id="IPR036890">
    <property type="entry name" value="HATPase_C_sf"/>
</dbReference>
<evidence type="ECO:0000256" key="13">
    <source>
        <dbReference type="ARBA" id="ARBA00023136"/>
    </source>
</evidence>
<dbReference type="PANTHER" id="PTHR43711">
    <property type="entry name" value="TWO-COMPONENT HISTIDINE KINASE"/>
    <property type="match status" value="1"/>
</dbReference>
<dbReference type="SMART" id="SM00304">
    <property type="entry name" value="HAMP"/>
    <property type="match status" value="1"/>
</dbReference>
<dbReference type="PROSITE" id="PS50109">
    <property type="entry name" value="HIS_KIN"/>
    <property type="match status" value="1"/>
</dbReference>
<dbReference type="GO" id="GO:0005886">
    <property type="term" value="C:plasma membrane"/>
    <property type="evidence" value="ECO:0007669"/>
    <property type="project" value="UniProtKB-SubCell"/>
</dbReference>
<keyword evidence="9" id="KW-0418">Kinase</keyword>
<keyword evidence="4" id="KW-1003">Cell membrane</keyword>
<evidence type="ECO:0000256" key="6">
    <source>
        <dbReference type="ARBA" id="ARBA00022679"/>
    </source>
</evidence>
<evidence type="ECO:0000256" key="2">
    <source>
        <dbReference type="ARBA" id="ARBA00004651"/>
    </source>
</evidence>
<evidence type="ECO:0000256" key="7">
    <source>
        <dbReference type="ARBA" id="ARBA00022692"/>
    </source>
</evidence>
<dbReference type="InterPro" id="IPR003594">
    <property type="entry name" value="HATPase_dom"/>
</dbReference>
<dbReference type="Gene3D" id="6.10.340.10">
    <property type="match status" value="1"/>
</dbReference>
<keyword evidence="7 15" id="KW-0812">Transmembrane</keyword>
<dbReference type="InterPro" id="IPR003661">
    <property type="entry name" value="HisK_dim/P_dom"/>
</dbReference>
<dbReference type="CDD" id="cd00082">
    <property type="entry name" value="HisKA"/>
    <property type="match status" value="1"/>
</dbReference>
<evidence type="ECO:0000256" key="14">
    <source>
        <dbReference type="ARBA" id="ARBA00035305"/>
    </source>
</evidence>
<evidence type="ECO:0000256" key="5">
    <source>
        <dbReference type="ARBA" id="ARBA00022553"/>
    </source>
</evidence>
<accession>A0A0R2P5N7</accession>
<dbReference type="PANTHER" id="PTHR43711:SF1">
    <property type="entry name" value="HISTIDINE KINASE 1"/>
    <property type="match status" value="1"/>
</dbReference>
<gene>
    <name evidence="18" type="ORF">ABR60_05605</name>
</gene>
<dbReference type="PROSITE" id="PS50885">
    <property type="entry name" value="HAMP"/>
    <property type="match status" value="1"/>
</dbReference>
<evidence type="ECO:0000256" key="3">
    <source>
        <dbReference type="ARBA" id="ARBA00012438"/>
    </source>
</evidence>
<evidence type="ECO:0000313" key="19">
    <source>
        <dbReference type="Proteomes" id="UP000053941"/>
    </source>
</evidence>
<dbReference type="Gene3D" id="3.30.565.10">
    <property type="entry name" value="Histidine kinase-like ATPase, C-terminal domain"/>
    <property type="match status" value="1"/>
</dbReference>
<dbReference type="InterPro" id="IPR003660">
    <property type="entry name" value="HAMP_dom"/>
</dbReference>
<feature type="transmembrane region" description="Helical" evidence="15">
    <location>
        <begin position="12"/>
        <end position="31"/>
    </location>
</feature>
<proteinExistence type="predicted"/>
<dbReference type="Pfam" id="PF00512">
    <property type="entry name" value="HisKA"/>
    <property type="match status" value="1"/>
</dbReference>
<dbReference type="InterPro" id="IPR047669">
    <property type="entry name" value="MtrAB_MtrB"/>
</dbReference>
<dbReference type="EMBL" id="LIAS01000013">
    <property type="protein sequence ID" value="KRO31203.1"/>
    <property type="molecule type" value="Genomic_DNA"/>
</dbReference>
<dbReference type="CDD" id="cd00075">
    <property type="entry name" value="HATPase"/>
    <property type="match status" value="1"/>
</dbReference>
<keyword evidence="5" id="KW-0597">Phosphoprotein</keyword>
<evidence type="ECO:0000313" key="18">
    <source>
        <dbReference type="EMBL" id="KRO31203.1"/>
    </source>
</evidence>
<evidence type="ECO:0000256" key="4">
    <source>
        <dbReference type="ARBA" id="ARBA00022475"/>
    </source>
</evidence>
<evidence type="ECO:0000256" key="8">
    <source>
        <dbReference type="ARBA" id="ARBA00022741"/>
    </source>
</evidence>
<dbReference type="GO" id="GO:0000155">
    <property type="term" value="F:phosphorelay sensor kinase activity"/>
    <property type="evidence" value="ECO:0007669"/>
    <property type="project" value="InterPro"/>
</dbReference>
<dbReference type="GO" id="GO:0005524">
    <property type="term" value="F:ATP binding"/>
    <property type="evidence" value="ECO:0007669"/>
    <property type="project" value="UniProtKB-KW"/>
</dbReference>
<evidence type="ECO:0000256" key="11">
    <source>
        <dbReference type="ARBA" id="ARBA00022989"/>
    </source>
</evidence>
<evidence type="ECO:0000256" key="12">
    <source>
        <dbReference type="ARBA" id="ARBA00023012"/>
    </source>
</evidence>
<evidence type="ECO:0000256" key="10">
    <source>
        <dbReference type="ARBA" id="ARBA00022840"/>
    </source>
</evidence>
<dbReference type="Pfam" id="PF00672">
    <property type="entry name" value="HAMP"/>
    <property type="match status" value="1"/>
</dbReference>
<dbReference type="AlphaFoldDB" id="A0A0R2P5N7"/>
<keyword evidence="13 15" id="KW-0472">Membrane</keyword>
<name>A0A0R2P5N7_9ACTN</name>
<feature type="domain" description="HAMP" evidence="17">
    <location>
        <begin position="213"/>
        <end position="265"/>
    </location>
</feature>
<dbReference type="EC" id="2.7.13.3" evidence="3"/>
<reference evidence="18 19" key="1">
    <citation type="submission" date="2015-10" db="EMBL/GenBank/DDBJ databases">
        <title>Metagenome-Assembled Genomes uncover a global brackish microbiome.</title>
        <authorList>
            <person name="Hugerth L.W."/>
            <person name="Larsson J."/>
            <person name="Alneberg J."/>
            <person name="Lindh M.V."/>
            <person name="Legrand C."/>
            <person name="Pinhassi J."/>
            <person name="Andersson A.F."/>
        </authorList>
    </citation>
    <scope>NUCLEOTIDE SEQUENCE [LARGE SCALE GENOMIC DNA]</scope>
    <source>
        <strain evidence="18">BACL2 MAG-120802-bin41</strain>
    </source>
</reference>
<feature type="transmembrane region" description="Helical" evidence="15">
    <location>
        <begin position="193"/>
        <end position="212"/>
    </location>
</feature>
<dbReference type="SUPFAM" id="SSF55874">
    <property type="entry name" value="ATPase domain of HSP90 chaperone/DNA topoisomerase II/histidine kinase"/>
    <property type="match status" value="1"/>
</dbReference>
<dbReference type="Gene3D" id="1.10.287.130">
    <property type="match status" value="1"/>
</dbReference>
<comment type="catalytic activity">
    <reaction evidence="1">
        <text>ATP + protein L-histidine = ADP + protein N-phospho-L-histidine.</text>
        <dbReference type="EC" id="2.7.13.3"/>
    </reaction>
</comment>
<dbReference type="SUPFAM" id="SSF158472">
    <property type="entry name" value="HAMP domain-like"/>
    <property type="match status" value="1"/>
</dbReference>
<dbReference type="FunFam" id="1.10.287.130:FF:000010">
    <property type="entry name" value="Two-component sensor histidine kinase"/>
    <property type="match status" value="1"/>
</dbReference>
<dbReference type="InterPro" id="IPR004358">
    <property type="entry name" value="Sig_transdc_His_kin-like_C"/>
</dbReference>
<dbReference type="CDD" id="cd06225">
    <property type="entry name" value="HAMP"/>
    <property type="match status" value="1"/>
</dbReference>
<comment type="subcellular location">
    <subcellularLocation>
        <location evidence="2">Cell membrane</location>
        <topology evidence="2">Multi-pass membrane protein</topology>
    </subcellularLocation>
</comment>
<dbReference type="FunFam" id="3.30.565.10:FF:000013">
    <property type="entry name" value="Two-component sensor histidine kinase"/>
    <property type="match status" value="1"/>
</dbReference>
<feature type="domain" description="Histidine kinase" evidence="16">
    <location>
        <begin position="280"/>
        <end position="497"/>
    </location>
</feature>